<evidence type="ECO:0000256" key="1">
    <source>
        <dbReference type="SAM" id="MobiDB-lite"/>
    </source>
</evidence>
<protein>
    <submittedName>
        <fullName evidence="2">Uncharacterized protein</fullName>
    </submittedName>
</protein>
<feature type="compositionally biased region" description="Low complexity" evidence="1">
    <location>
        <begin position="201"/>
        <end position="214"/>
    </location>
</feature>
<proteinExistence type="predicted"/>
<feature type="region of interest" description="Disordered" evidence="1">
    <location>
        <begin position="76"/>
        <end position="113"/>
    </location>
</feature>
<evidence type="ECO:0000313" key="2">
    <source>
        <dbReference type="EMBL" id="GJU10375.1"/>
    </source>
</evidence>
<feature type="compositionally biased region" description="Basic residues" evidence="1">
    <location>
        <begin position="281"/>
        <end position="298"/>
    </location>
</feature>
<sequence>MGGRSSSSDRFLSGNEDGLTLQSVYDLCISLCTQVTTKAAIIKDLKAQIKQLKKKAKPIINYHKAWFRAAMLKKQPTGKKDIEKPKKRRSVSKQGRKAIKSSKGAPSVQTNTDWDALDNDLNETINEAMDYTLAQDEGKTDSKVEEPKTSSKTEELHLSGDTLVVEDKRSAEKGGSTKVSTDSFVEGTAEIKDQVSGESDTLTVPTMTSTPTPTVFGDDETIAQVLVTMSQNKVKQKEKEKGVELKNVEDERLIKDLNKKAAGIKKADSIKKESKEEEGTKKRKLGTRKKMKSRKRRSKQDTSEDDETNSEKENDELRLCLTIAPDEDKDVDYEILDKKYPIIEWKYEHLGIKPQDDLSVVYQLVMDRYKDEIPKDFDRVLWGDLMIMFNPSDEDKFWNSQQDWNVVSWKLHGSSGVHTLMTEAGLVIHMLVEKQYPLRKKVLVQMLELKLESEEDNTMALELIRFVKKLIAELEPENSDGDEKDL</sequence>
<evidence type="ECO:0000313" key="3">
    <source>
        <dbReference type="Proteomes" id="UP001151760"/>
    </source>
</evidence>
<accession>A0ABQ5JE94</accession>
<dbReference type="Proteomes" id="UP001151760">
    <property type="component" value="Unassembled WGS sequence"/>
</dbReference>
<reference evidence="2" key="1">
    <citation type="journal article" date="2022" name="Int. J. Mol. Sci.">
        <title>Draft Genome of Tanacetum Coccineum: Genomic Comparison of Closely Related Tanacetum-Family Plants.</title>
        <authorList>
            <person name="Yamashiro T."/>
            <person name="Shiraishi A."/>
            <person name="Nakayama K."/>
            <person name="Satake H."/>
        </authorList>
    </citation>
    <scope>NUCLEOTIDE SEQUENCE</scope>
</reference>
<dbReference type="EMBL" id="BQNB010021817">
    <property type="protein sequence ID" value="GJU10375.1"/>
    <property type="molecule type" value="Genomic_DNA"/>
</dbReference>
<feature type="compositionally biased region" description="Basic and acidic residues" evidence="1">
    <location>
        <begin position="265"/>
        <end position="280"/>
    </location>
</feature>
<gene>
    <name evidence="2" type="ORF">Tco_1132771</name>
</gene>
<feature type="region of interest" description="Disordered" evidence="1">
    <location>
        <begin position="265"/>
        <end position="314"/>
    </location>
</feature>
<feature type="compositionally biased region" description="Basic and acidic residues" evidence="1">
    <location>
        <begin position="136"/>
        <end position="158"/>
    </location>
</feature>
<comment type="caution">
    <text evidence="2">The sequence shown here is derived from an EMBL/GenBank/DDBJ whole genome shotgun (WGS) entry which is preliminary data.</text>
</comment>
<name>A0ABQ5JE94_9ASTR</name>
<feature type="compositionally biased region" description="Basic residues" evidence="1">
    <location>
        <begin position="85"/>
        <end position="100"/>
    </location>
</feature>
<feature type="region of interest" description="Disordered" evidence="1">
    <location>
        <begin position="134"/>
        <end position="216"/>
    </location>
</feature>
<organism evidence="2 3">
    <name type="scientific">Tanacetum coccineum</name>
    <dbReference type="NCBI Taxonomy" id="301880"/>
    <lineage>
        <taxon>Eukaryota</taxon>
        <taxon>Viridiplantae</taxon>
        <taxon>Streptophyta</taxon>
        <taxon>Embryophyta</taxon>
        <taxon>Tracheophyta</taxon>
        <taxon>Spermatophyta</taxon>
        <taxon>Magnoliopsida</taxon>
        <taxon>eudicotyledons</taxon>
        <taxon>Gunneridae</taxon>
        <taxon>Pentapetalae</taxon>
        <taxon>asterids</taxon>
        <taxon>campanulids</taxon>
        <taxon>Asterales</taxon>
        <taxon>Asteraceae</taxon>
        <taxon>Asteroideae</taxon>
        <taxon>Anthemideae</taxon>
        <taxon>Anthemidinae</taxon>
        <taxon>Tanacetum</taxon>
    </lineage>
</organism>
<keyword evidence="3" id="KW-1185">Reference proteome</keyword>
<reference evidence="2" key="2">
    <citation type="submission" date="2022-01" db="EMBL/GenBank/DDBJ databases">
        <authorList>
            <person name="Yamashiro T."/>
            <person name="Shiraishi A."/>
            <person name="Satake H."/>
            <person name="Nakayama K."/>
        </authorList>
    </citation>
    <scope>NUCLEOTIDE SEQUENCE</scope>
</reference>